<dbReference type="EMBL" id="CM046116">
    <property type="protein sequence ID" value="KAI8422005.1"/>
    <property type="molecule type" value="Genomic_DNA"/>
</dbReference>
<accession>A0ACC0JD23</accession>
<reference evidence="1 2" key="1">
    <citation type="journal article" date="2022" name="Genome Biol. Evol.">
        <title>The Spruce Budworm Genome: Reconstructing the Evolutionary History of Antifreeze Proteins.</title>
        <authorList>
            <person name="Beliveau C."/>
            <person name="Gagne P."/>
            <person name="Picq S."/>
            <person name="Vernygora O."/>
            <person name="Keeling C.I."/>
            <person name="Pinkney K."/>
            <person name="Doucet D."/>
            <person name="Wen F."/>
            <person name="Johnston J.S."/>
            <person name="Maaroufi H."/>
            <person name="Boyle B."/>
            <person name="Laroche J."/>
            <person name="Dewar K."/>
            <person name="Juretic N."/>
            <person name="Blackburn G."/>
            <person name="Nisole A."/>
            <person name="Brunet B."/>
            <person name="Brandao M."/>
            <person name="Lumley L."/>
            <person name="Duan J."/>
            <person name="Quan G."/>
            <person name="Lucarotti C.J."/>
            <person name="Roe A.D."/>
            <person name="Sperling F.A.H."/>
            <person name="Levesque R.C."/>
            <person name="Cusson M."/>
        </authorList>
    </citation>
    <scope>NUCLEOTIDE SEQUENCE [LARGE SCALE GENOMIC DNA]</scope>
    <source>
        <strain evidence="1">Glfc:IPQL:Cfum</strain>
    </source>
</reference>
<protein>
    <submittedName>
        <fullName evidence="1">Uncharacterized protein</fullName>
    </submittedName>
</protein>
<evidence type="ECO:0000313" key="2">
    <source>
        <dbReference type="Proteomes" id="UP001064048"/>
    </source>
</evidence>
<sequence length="1153" mass="128572">MSQVEISDGVLEGELVTNPLGGQFHSFKGIPYAAPPVGDLRFKAPQPPAPWEGVRSAKEFGPICYQIDAYFDPTPKGSEDCLYINVYTPDLTPAKPLPVMVWIHGGGFISGSGNDDFYGPEYLVRHDVILVTFNYRLEVLGFLCLDTEDVPGNAGMKDQVAALRWVQKNISQFGGDPDNVTIFGESCGAASVSFHLISPMSKGLFKRAIAQSGHTTNFWPFVGVPLLRAAALARQLGLDSNDPQEIGSFLREQPVSSLAKVRPHVFMAEKVLEAIDIFFAVVSEKEFGDNERFFYGNPIEALRNGIHEGVEVITGYTEHEGVFSFLLRGGFSKIKDQAKHFFEYFVPRYFMLNCAPSVQFETAMKIKHFYGNGGPVEDLDTLVTFCTIEDFAFGIIQWQKISAKANNNTFYFYKFSCKSELNVLTNAFGLGDTFGTRRMVSHGDDLPYLFPMKIMKMKIDPDSAAFKMVNNVTTLWTNFAKYGNPTPDESLGAQWPEYTTETEAYLEIGEELVPSSAPNQKEISQLLIVNFKSKLQSSGIKAEDRIVFLKMALVKVTEGTLEGTHEQNPYGGSFYSFKGIPYAKPPLGELRFKAPMPPVPWKGVRSAKEFGPTCYQVDVLAGKTQGSGSEDCLYLNVNTPDLKPGKPLPVMVWIHGGGFFSGNGNDEVYGPEFLIRHGIVFVSINYRLDVLGFLCLDIEEVPGNAGLKDQVLALRWIKKNISNFGGDPENITIFGESAGGASVSYHLMSPMSKGLFKRAVAQSGASTCNWPNIVEPLERAIKFSRKLGFKSTNPHEIYKHLQSLPVETIVKLNVPVTFDEQSVMPLHLNFAVVSEKKFGDSEVFFSGDVFDVLRQGIHEGVDVMSGYTEHEGVLGLFLRGMYENVSNAAEFSEFFCPEDIKYHCATKDSLEVGRKLRKFYLQDELVSKENIMPIFRYCSLEDIIFGSIRWQKIAAKTSPNKFYFYKFTCKSSLNILTDQSGLRALLGPGDFVSHADDLAYMFSAKMSKTKIDINSKEFKMIETVTKLWTNFAKYGNPTPDASLGSTWNPYTLDKEDYLDIGEKLVPGIKPDQEEVDVWEDIYRIRKASTAGHRPPPRLSTQTGLVLSASTAIRSIFLEAYRQARLPVRGYLDYGITLMQDLSKLFVDQAMGND</sequence>
<gene>
    <name evidence="1" type="ORF">MSG28_009910</name>
</gene>
<keyword evidence="2" id="KW-1185">Reference proteome</keyword>
<name>A0ACC0JD23_CHOFU</name>
<organism evidence="1 2">
    <name type="scientific">Choristoneura fumiferana</name>
    <name type="common">Spruce budworm moth</name>
    <name type="synonym">Archips fumiferana</name>
    <dbReference type="NCBI Taxonomy" id="7141"/>
    <lineage>
        <taxon>Eukaryota</taxon>
        <taxon>Metazoa</taxon>
        <taxon>Ecdysozoa</taxon>
        <taxon>Arthropoda</taxon>
        <taxon>Hexapoda</taxon>
        <taxon>Insecta</taxon>
        <taxon>Pterygota</taxon>
        <taxon>Neoptera</taxon>
        <taxon>Endopterygota</taxon>
        <taxon>Lepidoptera</taxon>
        <taxon>Glossata</taxon>
        <taxon>Ditrysia</taxon>
        <taxon>Tortricoidea</taxon>
        <taxon>Tortricidae</taxon>
        <taxon>Tortricinae</taxon>
        <taxon>Choristoneura</taxon>
    </lineage>
</organism>
<comment type="caution">
    <text evidence="1">The sequence shown here is derived from an EMBL/GenBank/DDBJ whole genome shotgun (WGS) entry which is preliminary data.</text>
</comment>
<evidence type="ECO:0000313" key="1">
    <source>
        <dbReference type="EMBL" id="KAI8422005.1"/>
    </source>
</evidence>
<dbReference type="Proteomes" id="UP001064048">
    <property type="component" value="Chromosome 16"/>
</dbReference>
<proteinExistence type="predicted"/>